<feature type="compositionally biased region" description="Low complexity" evidence="2">
    <location>
        <begin position="1554"/>
        <end position="1576"/>
    </location>
</feature>
<protein>
    <submittedName>
        <fullName evidence="4">Putative calpain-like cysteine peptidase putative cysteine peptidase Clan CA family C2</fullName>
    </submittedName>
</protein>
<dbReference type="InterPro" id="IPR053033">
    <property type="entry name" value="Androglobin-like"/>
</dbReference>
<feature type="region of interest" description="Disordered" evidence="2">
    <location>
        <begin position="741"/>
        <end position="772"/>
    </location>
</feature>
<feature type="domain" description="Calpain catalytic" evidence="3">
    <location>
        <begin position="312"/>
        <end position="425"/>
    </location>
</feature>
<feature type="region of interest" description="Disordered" evidence="2">
    <location>
        <begin position="178"/>
        <end position="201"/>
    </location>
</feature>
<evidence type="ECO:0000259" key="3">
    <source>
        <dbReference type="PROSITE" id="PS50203"/>
    </source>
</evidence>
<comment type="caution">
    <text evidence="4">The sequence shown here is derived from an EMBL/GenBank/DDBJ whole genome shotgun (WGS) entry which is preliminary data.</text>
</comment>
<feature type="compositionally biased region" description="Low complexity" evidence="2">
    <location>
        <begin position="183"/>
        <end position="193"/>
    </location>
</feature>
<feature type="region of interest" description="Disordered" evidence="2">
    <location>
        <begin position="55"/>
        <end position="93"/>
    </location>
</feature>
<accession>A0A0N0P9A0</accession>
<dbReference type="InterPro" id="IPR038765">
    <property type="entry name" value="Papain-like_cys_pep_sf"/>
</dbReference>
<evidence type="ECO:0000256" key="1">
    <source>
        <dbReference type="PROSITE-ProRule" id="PRU00239"/>
    </source>
</evidence>
<dbReference type="OMA" id="WELVYPH"/>
<dbReference type="Pfam" id="PF00648">
    <property type="entry name" value="Peptidase_C2"/>
    <property type="match status" value="1"/>
</dbReference>
<dbReference type="SUPFAM" id="SSF54001">
    <property type="entry name" value="Cysteine proteinases"/>
    <property type="match status" value="1"/>
</dbReference>
<dbReference type="PANTHER" id="PTHR46298">
    <property type="entry name" value="ANDROGLOBIN"/>
    <property type="match status" value="1"/>
</dbReference>
<feature type="region of interest" description="Disordered" evidence="2">
    <location>
        <begin position="1554"/>
        <end position="1587"/>
    </location>
</feature>
<dbReference type="GO" id="GO:0006508">
    <property type="term" value="P:proteolysis"/>
    <property type="evidence" value="ECO:0007669"/>
    <property type="project" value="InterPro"/>
</dbReference>
<feature type="region of interest" description="Disordered" evidence="2">
    <location>
        <begin position="478"/>
        <end position="528"/>
    </location>
</feature>
<dbReference type="Proteomes" id="UP000038009">
    <property type="component" value="Unassembled WGS sequence"/>
</dbReference>
<feature type="compositionally biased region" description="Polar residues" evidence="2">
    <location>
        <begin position="1032"/>
        <end position="1047"/>
    </location>
</feature>
<feature type="region of interest" description="Disordered" evidence="2">
    <location>
        <begin position="1432"/>
        <end position="1454"/>
    </location>
</feature>
<dbReference type="EMBL" id="LJSK01000001">
    <property type="protein sequence ID" value="KPI90869.1"/>
    <property type="molecule type" value="Genomic_DNA"/>
</dbReference>
<dbReference type="GO" id="GO:0004198">
    <property type="term" value="F:calcium-dependent cysteine-type endopeptidase activity"/>
    <property type="evidence" value="ECO:0007669"/>
    <property type="project" value="InterPro"/>
</dbReference>
<evidence type="ECO:0000313" key="4">
    <source>
        <dbReference type="EMBL" id="KPI90869.1"/>
    </source>
</evidence>
<evidence type="ECO:0000256" key="2">
    <source>
        <dbReference type="SAM" id="MobiDB-lite"/>
    </source>
</evidence>
<dbReference type="VEuPathDB" id="TriTrypDB:Lsey_0001_1020"/>
<dbReference type="PANTHER" id="PTHR46298:SF1">
    <property type="entry name" value="ANDROGLOBIN"/>
    <property type="match status" value="1"/>
</dbReference>
<proteinExistence type="predicted"/>
<dbReference type="InterPro" id="IPR001300">
    <property type="entry name" value="Peptidase_C2_calpain_cat"/>
</dbReference>
<name>A0A0N0P9A0_LEPSE</name>
<comment type="caution">
    <text evidence="1">Lacks conserved residue(s) required for the propagation of feature annotation.</text>
</comment>
<keyword evidence="5" id="KW-1185">Reference proteome</keyword>
<feature type="region of interest" description="Disordered" evidence="2">
    <location>
        <begin position="1756"/>
        <end position="1791"/>
    </location>
</feature>
<feature type="region of interest" description="Disordered" evidence="2">
    <location>
        <begin position="1003"/>
        <end position="1047"/>
    </location>
</feature>
<reference evidence="4 5" key="1">
    <citation type="journal article" date="2015" name="PLoS Pathog.">
        <title>Leptomonas seymouri: Adaptations to the Dixenous Life Cycle Analyzed by Genome Sequencing, Transcriptome Profiling and Co-infection with Leishmania donovani.</title>
        <authorList>
            <person name="Kraeva N."/>
            <person name="Butenko A."/>
            <person name="Hlavacova J."/>
            <person name="Kostygov A."/>
            <person name="Myskova J."/>
            <person name="Grybchuk D."/>
            <person name="Lestinova T."/>
            <person name="Votypka J."/>
            <person name="Volf P."/>
            <person name="Opperdoes F."/>
            <person name="Flegontov P."/>
            <person name="Lukes J."/>
            <person name="Yurchenko V."/>
        </authorList>
    </citation>
    <scope>NUCLEOTIDE SEQUENCE [LARGE SCALE GENOMIC DNA]</scope>
    <source>
        <strain evidence="4 5">ATCC 30220</strain>
    </source>
</reference>
<feature type="compositionally biased region" description="Gly residues" evidence="2">
    <location>
        <begin position="1765"/>
        <end position="1775"/>
    </location>
</feature>
<feature type="region of interest" description="Disordered" evidence="2">
    <location>
        <begin position="1628"/>
        <end position="1691"/>
    </location>
</feature>
<gene>
    <name evidence="4" type="ORF">ABL78_0102</name>
</gene>
<organism evidence="4 5">
    <name type="scientific">Leptomonas seymouri</name>
    <dbReference type="NCBI Taxonomy" id="5684"/>
    <lineage>
        <taxon>Eukaryota</taxon>
        <taxon>Discoba</taxon>
        <taxon>Euglenozoa</taxon>
        <taxon>Kinetoplastea</taxon>
        <taxon>Metakinetoplastina</taxon>
        <taxon>Trypanosomatida</taxon>
        <taxon>Trypanosomatidae</taxon>
        <taxon>Leishmaniinae</taxon>
        <taxon>Leptomonas</taxon>
    </lineage>
</organism>
<feature type="compositionally biased region" description="Basic residues" evidence="2">
    <location>
        <begin position="501"/>
        <end position="513"/>
    </location>
</feature>
<dbReference type="OrthoDB" id="9374162at2759"/>
<sequence length="1946" mass="204647">MPPKGALPNVRPSIINTTPPLICSNLSNLPVWDDAQIAQENWGCPLAATASTGSVFDAGQEGGRQASAKQKSTGGQAAPSGHPAAPTTGPEGNFEDAVGHQCVTDFIQACRTPKGKAATTEEGTAVVPPTDDEVTWKRPVDIFRPFRPVVHRNATPFVNPYASEDALTPMEAKVDEEVHPPRSSLGGAASSGGPVNPKKSIAGLSRNAEGAATAVPETFHQQYPEAVTVLEDFVGDDVTRWSHCSRIEAVRRYRALPVLMQPYDGALVAGCAETPAEACGSRYSTALRHKLKQAEQLSALAEAPPFLMASLDSALLAVEQAQRYIPAGSYLWELVYPHAPGTCHPVYNPFGKYAVKLFVAGAYRKVVVDDRLPVDVLGRPLLTTTSLKELWPALLGKAIVKALGPVTGVEALVASPDLIVSALLGKWVPQYLSPRRAPVTTMAALHLYERHLKKLSAVHAPVLQDTLPLPKKSIIATDDADDANKKEMTSVASGKGSGIHAPRRRSSSQRKRTASFVKKESSTVDDTPADQQSLFASEYCPATIDEPIPEQSMYVCGLRAVPAQRGAADARAPTGAATATPVYQLLTIHAIKHFRNTFALLLHTTPRLQLTGGVFEKEKDADDVSALQRWGSHHYHPAKETSKARVTSFIGGDCASDLQSAQTTEMVVVDNVRKPSVMSCWLTVEEFMAQVDQVVVWRVLEGMYAHVKSVTGKAVLQYNGIVGSGDSAAAAHSSNAGAAASSAKQAAGSGGQKGVSPSREEAQTAIKKSKQEAQAPDALYPKTLAPTCLWWKLTAETAVEAVVVMSCPTLTEARLLTPSSSGAASSAADNYDVSVLSSLDIAAAHERRVDFHHFQWERAEPLNHVGSVTYTDGALRSTVLWLRPGTHLLRVDLHNLRALDTIAFLSDAAIEVQLDLTYDFNQDGFATVTDAGTFPAMVLPDINYIWLKRVFTLTKPTCLTVVLSKLDSTEDLAAHRRVNTSTYRTPATAAAAASAFLGGKGAHGKGGSPANARGGAVTTSNTANLASRKKNGSTVVPESSKEQTQPSLVPTGALECRPELQGVPILRFTTMLLVSLDNPKEFYVGSAGQLVQLRLEPNDKGYLIVAYTSVPAALLSDNMLCGPRLLVEEVTEMPHLMLTPGASPGIASTEIVLQSGSPNRTEATTSPIAPLFAAGQWKLTLRSDVELQAFESVVHNIHNVQVEAYLSRSGSPVLFRRVCTVVEPTHLSVFAQLRTPLPMAYTVRITRPGTAPAAAATELPLFTTTGPLSRNVAGAFCSSPLAASDSNFLTEASAANASIVFESEATEGRLFVADIFLPCTQEGSCKATKATGVATGGGGNAAGPTTYIIEAFVSQASATAWNDECRRRKEEIFVQLRENAEARAAALQQNDLTEIQDDPDGFVQRRKEVALLRRQQLAESAERVVTHVLADAPPPATDVRGTRSRSSSCGRRQSHHVSAPLDALAKGFAHQQTTSLTDETVCEAATPALLDATDPASLVHLSAQLSFSSTRAELKGEPPAPDPVAELRQHMRETMMWLQERIVDNTAPARIGSCAPSFSAGPGGPSAAPSSSAGNPKLQASRNQKDNAAAALSVEDALRAKLARQSRLAYLRNPKHLFLPSSEVAEAGHGEASTPSATSAAVGTPASAPLNSTKSKQQQQQQQHEGCAGGGHVTSPSAAAPLRSGSKEPIVSSGSAVRLLNATPGELAGSQASHRGPEMALQDGAATRFRYVAPLTPSEYKVEYLPLLSYEESTSISGGRERDAGGGGAGGGSGAAIGKRPKASSGAAGMAAGSTKGATGAAAMTASSNSAATNSVAAGGAGGAGGSAGGVVSIVGSSTLLYPLTTVECEALISPLQALMVDAAKVWEPAAAATTRPVKAENRAKFRASYQAYFEAMAAQKTAAGAHGGGDGCDTAVRPVVYHSVLGIREDEMAVSVKAKKSTTAA</sequence>
<dbReference type="PROSITE" id="PS50203">
    <property type="entry name" value="CALPAIN_CAT"/>
    <property type="match status" value="1"/>
</dbReference>
<evidence type="ECO:0000313" key="5">
    <source>
        <dbReference type="Proteomes" id="UP000038009"/>
    </source>
</evidence>